<name>B6SW27_MAIZE</name>
<keyword evidence="5" id="KW-0648">Protein biosynthesis</keyword>
<keyword evidence="4" id="KW-0067">ATP-binding</keyword>
<dbReference type="SUPFAM" id="SSF52954">
    <property type="entry name" value="Class II aaRS ABD-related"/>
    <property type="match status" value="1"/>
</dbReference>
<keyword evidence="6 11" id="KW-0030">Aminoacyl-tRNA synthetase</keyword>
<dbReference type="FunFam" id="3.30.930.10:FF:000007">
    <property type="entry name" value="Bifunctional glutamate/proline--tRNA ligase"/>
    <property type="match status" value="1"/>
</dbReference>
<evidence type="ECO:0000256" key="1">
    <source>
        <dbReference type="ARBA" id="ARBA00012831"/>
    </source>
</evidence>
<dbReference type="Pfam" id="PF04073">
    <property type="entry name" value="tRNA_edit"/>
    <property type="match status" value="1"/>
</dbReference>
<dbReference type="InterPro" id="IPR004499">
    <property type="entry name" value="Pro-tRNA-ligase_IIa_arc-type"/>
</dbReference>
<evidence type="ECO:0000256" key="9">
    <source>
        <dbReference type="SAM" id="MobiDB-lite"/>
    </source>
</evidence>
<dbReference type="GO" id="GO:0006433">
    <property type="term" value="P:prolyl-tRNA aminoacylation"/>
    <property type="evidence" value="ECO:0007669"/>
    <property type="project" value="InterPro"/>
</dbReference>
<organism evidence="11">
    <name type="scientific">Zea mays</name>
    <name type="common">Maize</name>
    <dbReference type="NCBI Taxonomy" id="4577"/>
    <lineage>
        <taxon>Eukaryota</taxon>
        <taxon>Viridiplantae</taxon>
        <taxon>Streptophyta</taxon>
        <taxon>Embryophyta</taxon>
        <taxon>Tracheophyta</taxon>
        <taxon>Spermatophyta</taxon>
        <taxon>Magnoliopsida</taxon>
        <taxon>Liliopsida</taxon>
        <taxon>Poales</taxon>
        <taxon>Poaceae</taxon>
        <taxon>PACMAD clade</taxon>
        <taxon>Panicoideae</taxon>
        <taxon>Andropogonodae</taxon>
        <taxon>Andropogoneae</taxon>
        <taxon>Tripsacinae</taxon>
        <taxon>Zea</taxon>
    </lineage>
</organism>
<dbReference type="InterPro" id="IPR017449">
    <property type="entry name" value="Pro-tRNA_synth_II"/>
</dbReference>
<dbReference type="SMART" id="SM00946">
    <property type="entry name" value="ProRS-C_1"/>
    <property type="match status" value="1"/>
</dbReference>
<evidence type="ECO:0000256" key="2">
    <source>
        <dbReference type="ARBA" id="ARBA00022598"/>
    </source>
</evidence>
<dbReference type="PANTHER" id="PTHR43382:SF2">
    <property type="entry name" value="BIFUNCTIONAL GLUTAMATE_PROLINE--TRNA LIGASE"/>
    <property type="match status" value="1"/>
</dbReference>
<evidence type="ECO:0000256" key="8">
    <source>
        <dbReference type="ARBA" id="ARBA00047671"/>
    </source>
</evidence>
<dbReference type="InterPro" id="IPR004154">
    <property type="entry name" value="Anticodon-bd"/>
</dbReference>
<keyword evidence="2" id="KW-0436">Ligase</keyword>
<dbReference type="CDD" id="cd00862">
    <property type="entry name" value="ProRS_anticodon_zinc"/>
    <property type="match status" value="1"/>
</dbReference>
<dbReference type="Pfam" id="PF03129">
    <property type="entry name" value="HGTP_anticodon"/>
    <property type="match status" value="1"/>
</dbReference>
<evidence type="ECO:0000256" key="3">
    <source>
        <dbReference type="ARBA" id="ARBA00022741"/>
    </source>
</evidence>
<keyword evidence="3" id="KW-0547">Nucleotide-binding</keyword>
<dbReference type="Pfam" id="PF09180">
    <property type="entry name" value="ProRS-C_1"/>
    <property type="match status" value="1"/>
</dbReference>
<dbReference type="EMBL" id="EU956942">
    <property type="protein sequence ID" value="ACG29060.1"/>
    <property type="molecule type" value="mRNA"/>
</dbReference>
<evidence type="ECO:0000256" key="6">
    <source>
        <dbReference type="ARBA" id="ARBA00023146"/>
    </source>
</evidence>
<dbReference type="Gene3D" id="3.40.50.800">
    <property type="entry name" value="Anticodon-binding domain"/>
    <property type="match status" value="1"/>
</dbReference>
<dbReference type="EC" id="6.1.1.15" evidence="1"/>
<evidence type="ECO:0000259" key="10">
    <source>
        <dbReference type="PROSITE" id="PS50862"/>
    </source>
</evidence>
<dbReference type="HAMAP" id="MF_01571">
    <property type="entry name" value="Pro_tRNA_synth_type3"/>
    <property type="match status" value="1"/>
</dbReference>
<evidence type="ECO:0000313" key="11">
    <source>
        <dbReference type="EMBL" id="ACG29060.1"/>
    </source>
</evidence>
<dbReference type="CDD" id="cd00778">
    <property type="entry name" value="ProRS_core_arch_euk"/>
    <property type="match status" value="1"/>
</dbReference>
<evidence type="ECO:0000256" key="7">
    <source>
        <dbReference type="ARBA" id="ARBA00029731"/>
    </source>
</evidence>
<dbReference type="GO" id="GO:0005524">
    <property type="term" value="F:ATP binding"/>
    <property type="evidence" value="ECO:0007669"/>
    <property type="project" value="UniProtKB-KW"/>
</dbReference>
<dbReference type="SUPFAM" id="SSF64586">
    <property type="entry name" value="C-terminal domain of ProRS"/>
    <property type="match status" value="1"/>
</dbReference>
<dbReference type="InterPro" id="IPR033721">
    <property type="entry name" value="ProRS_core_arch_euk"/>
</dbReference>
<dbReference type="SUPFAM" id="SSF55681">
    <property type="entry name" value="Class II aaRS and biotin synthetases"/>
    <property type="match status" value="1"/>
</dbReference>
<dbReference type="InterPro" id="IPR045864">
    <property type="entry name" value="aa-tRNA-synth_II/BPL/LPL"/>
</dbReference>
<dbReference type="Gene3D" id="3.30.110.30">
    <property type="entry name" value="C-terminal domain of ProRS"/>
    <property type="match status" value="1"/>
</dbReference>
<accession>B6SW27</accession>
<dbReference type="GO" id="GO:0005737">
    <property type="term" value="C:cytoplasm"/>
    <property type="evidence" value="ECO:0007669"/>
    <property type="project" value="InterPro"/>
</dbReference>
<dbReference type="InterPro" id="IPR006195">
    <property type="entry name" value="aa-tRNA-synth_II"/>
</dbReference>
<sequence length="693" mass="79499">MESSKLSPQDIENQLKQLNIEYILHNHEACMNIADLQQHTKLNHAPLIKNIFSEDKKGQCFLISARHDTIIERAFYKKLGTSYSNCRMAKPEVLQAVLGVAPGSVTPFGLANDTEKKVKAFALDENLLKEEWLSFHPLVNTQTIEIKREDFVKWLASIDRKPEVLNLSEKEEVAAKPEKKEAAPKEKKAAEEDKDDTKLKIMHKKNERFSDWYTDVIVKGDLIEYYDVSGCYILRPWAYGIWESIQSFFDAEIKKLGVENAYFPIFVSQKALNKEKAHVEGFSAEVAWVTKYSDTDLAEPVAIRPTSETIMYNAYSKWISSHRDLPLKLNQWTNVVRWEFSSPTPFIRTREFLWQEGHTAHATEKEADEQTYAILELYRRVYEEVLAVPVIKGVKTESEKFAGGHYTTTVEAYIQENGRAVQSATSHNLGENFAKMFNIQYLDEKNEKKWVWQTSWGLTTRSIGIMIMVHGDDQGLVLPPRIAKVQAVIIPVIFKDSEKGKLDAKAKELEEELAKAGVRVKIDDRTNYSPGWKYNHWELKGVPLRIELGPKDLEKGEVRLVKRFDGSKSQLKQENLGKQVAEILEQIQAAMLAKATEKRNVRLREAHDWESFMKHLNEGCIVLTPWCFDEEEEKKVKLRSKEEAGQLSASESHLTGAAKTLCIPLEQEPIKEGEKCFFTGKPAKKRVLWGRSY</sequence>
<dbReference type="FunFam" id="3.30.110.30:FF:000007">
    <property type="entry name" value="Prolyl-tRNA synthetase, putative"/>
    <property type="match status" value="1"/>
</dbReference>
<dbReference type="FunFam" id="3.90.960.10:FF:000005">
    <property type="entry name" value="Putative prolyl-tRNA synthetase"/>
    <property type="match status" value="1"/>
</dbReference>
<dbReference type="ExpressionAtlas" id="B6SW27">
    <property type="expression patterns" value="baseline and differential"/>
</dbReference>
<dbReference type="InterPro" id="IPR036621">
    <property type="entry name" value="Anticodon-bd_dom_sf"/>
</dbReference>
<evidence type="ECO:0000256" key="5">
    <source>
        <dbReference type="ARBA" id="ARBA00022917"/>
    </source>
</evidence>
<reference evidence="11" key="1">
    <citation type="journal article" date="2009" name="Plant Mol. Biol.">
        <title>Insights into corn genes derived from large-scale cDNA sequencing.</title>
        <authorList>
            <person name="Alexandrov N.N."/>
            <person name="Brover V.V."/>
            <person name="Freidin S."/>
            <person name="Troukhan M.E."/>
            <person name="Tatarinova T.V."/>
            <person name="Zhang H."/>
            <person name="Swaller T.J."/>
            <person name="Lu Y.P."/>
            <person name="Bouck J."/>
            <person name="Flavell R.B."/>
            <person name="Feldmann K.A."/>
        </authorList>
    </citation>
    <scope>NUCLEOTIDE SEQUENCE</scope>
</reference>
<feature type="region of interest" description="Disordered" evidence="9">
    <location>
        <begin position="175"/>
        <end position="195"/>
    </location>
</feature>
<dbReference type="GO" id="GO:0002161">
    <property type="term" value="F:aminoacyl-tRNA deacylase activity"/>
    <property type="evidence" value="ECO:0007669"/>
    <property type="project" value="InterPro"/>
</dbReference>
<proteinExistence type="evidence at transcript level"/>
<evidence type="ECO:0000256" key="4">
    <source>
        <dbReference type="ARBA" id="ARBA00022840"/>
    </source>
</evidence>
<dbReference type="InterPro" id="IPR002316">
    <property type="entry name" value="Pro-tRNA-ligase_IIa"/>
</dbReference>
<dbReference type="AlphaFoldDB" id="B6SW27"/>
<dbReference type="FunFam" id="3.40.50.800:FF:000005">
    <property type="entry name" value="bifunctional glutamate/proline--tRNA ligase"/>
    <property type="match status" value="1"/>
</dbReference>
<dbReference type="Gene3D" id="3.30.930.10">
    <property type="entry name" value="Bira Bifunctional Protein, Domain 2"/>
    <property type="match status" value="1"/>
</dbReference>
<dbReference type="Gene3D" id="3.90.960.10">
    <property type="entry name" value="YbaK/aminoacyl-tRNA synthetase-associated domain"/>
    <property type="match status" value="1"/>
</dbReference>
<dbReference type="GO" id="GO:0004827">
    <property type="term" value="F:proline-tRNA ligase activity"/>
    <property type="evidence" value="ECO:0007669"/>
    <property type="project" value="UniProtKB-EC"/>
</dbReference>
<protein>
    <recommendedName>
        <fullName evidence="1">proline--tRNA ligase</fullName>
        <ecNumber evidence="1">6.1.1.15</ecNumber>
    </recommendedName>
    <alternativeName>
        <fullName evidence="7">Prolyl-tRNA synthetase</fullName>
    </alternativeName>
</protein>
<comment type="catalytic activity">
    <reaction evidence="8">
        <text>tRNA(Pro) + L-proline + ATP = L-prolyl-tRNA(Pro) + AMP + diphosphate</text>
        <dbReference type="Rhea" id="RHEA:14305"/>
        <dbReference type="Rhea" id="RHEA-COMP:9700"/>
        <dbReference type="Rhea" id="RHEA-COMP:9702"/>
        <dbReference type="ChEBI" id="CHEBI:30616"/>
        <dbReference type="ChEBI" id="CHEBI:33019"/>
        <dbReference type="ChEBI" id="CHEBI:60039"/>
        <dbReference type="ChEBI" id="CHEBI:78442"/>
        <dbReference type="ChEBI" id="CHEBI:78532"/>
        <dbReference type="ChEBI" id="CHEBI:456215"/>
        <dbReference type="EC" id="6.1.1.15"/>
    </reaction>
</comment>
<dbReference type="Pfam" id="PF00587">
    <property type="entry name" value="tRNA-synt_2b"/>
    <property type="match status" value="1"/>
</dbReference>
<dbReference type="PROSITE" id="PS50862">
    <property type="entry name" value="AA_TRNA_LIGASE_II"/>
    <property type="match status" value="1"/>
</dbReference>
<dbReference type="InterPro" id="IPR002314">
    <property type="entry name" value="aa-tRNA-synt_IIb"/>
</dbReference>
<dbReference type="InterPro" id="IPR016061">
    <property type="entry name" value="Pro-tRNA_ligase_II_C"/>
</dbReference>
<dbReference type="InterPro" id="IPR036754">
    <property type="entry name" value="YbaK/aa-tRNA-synt-asso_dom_sf"/>
</dbReference>
<dbReference type="InterPro" id="IPR007214">
    <property type="entry name" value="YbaK/aa-tRNA-synth-assoc-dom"/>
</dbReference>
<dbReference type="PRINTS" id="PR01046">
    <property type="entry name" value="TRNASYNTHPRO"/>
</dbReference>
<dbReference type="SUPFAM" id="SSF55826">
    <property type="entry name" value="YbaK/ProRS associated domain"/>
    <property type="match status" value="1"/>
</dbReference>
<dbReference type="PANTHER" id="PTHR43382">
    <property type="entry name" value="PROLYL-TRNA SYNTHETASE"/>
    <property type="match status" value="1"/>
</dbReference>
<feature type="domain" description="Aminoacyl-transfer RNA synthetases class-II family profile" evidence="10">
    <location>
        <begin position="241"/>
        <end position="479"/>
    </location>
</feature>
<dbReference type="NCBIfam" id="TIGR00408">
    <property type="entry name" value="proS_fam_I"/>
    <property type="match status" value="1"/>
</dbReference>